<dbReference type="RefSeq" id="WP_090943892.1">
    <property type="nucleotide sequence ID" value="NZ_FOKJ01000111.1"/>
</dbReference>
<evidence type="ECO:0000313" key="2">
    <source>
        <dbReference type="EMBL" id="SFB60695.1"/>
    </source>
</evidence>
<keyword evidence="3" id="KW-0503">Monooxygenase</keyword>
<evidence type="ECO:0000259" key="1">
    <source>
        <dbReference type="PROSITE" id="PS51725"/>
    </source>
</evidence>
<reference evidence="2 4" key="2">
    <citation type="submission" date="2016-10" db="EMBL/GenBank/DDBJ databases">
        <authorList>
            <person name="Varghese N."/>
            <person name="Submissions S."/>
        </authorList>
    </citation>
    <scope>NUCLEOTIDE SEQUENCE [LARGE SCALE GENOMIC DNA]</scope>
    <source>
        <strain evidence="2 4">DSM 282</strain>
    </source>
</reference>
<accession>A0A1I4HDZ8</accession>
<name>A0A1I4HDZ8_9GAMM</name>
<dbReference type="EMBL" id="FOKJ01000111">
    <property type="protein sequence ID" value="SFB60695.1"/>
    <property type="molecule type" value="Genomic_DNA"/>
</dbReference>
<evidence type="ECO:0000313" key="3">
    <source>
        <dbReference type="EMBL" id="SFL39903.1"/>
    </source>
</evidence>
<keyword evidence="3" id="KW-0560">Oxidoreductase</keyword>
<dbReference type="Proteomes" id="UP000199579">
    <property type="component" value="Unassembled WGS sequence"/>
</dbReference>
<organism evidence="3 5">
    <name type="scientific">Azotobacter beijerinckii</name>
    <dbReference type="NCBI Taxonomy" id="170623"/>
    <lineage>
        <taxon>Bacteria</taxon>
        <taxon>Pseudomonadati</taxon>
        <taxon>Pseudomonadota</taxon>
        <taxon>Gammaproteobacteria</taxon>
        <taxon>Pseudomonadales</taxon>
        <taxon>Pseudomonadaceae</taxon>
        <taxon>Azotobacter</taxon>
    </lineage>
</organism>
<evidence type="ECO:0000313" key="4">
    <source>
        <dbReference type="Proteomes" id="UP000198861"/>
    </source>
</evidence>
<dbReference type="InterPro" id="IPR050744">
    <property type="entry name" value="AI-2_Isomerase_LsrG"/>
</dbReference>
<dbReference type="AlphaFoldDB" id="A0A1I4HDZ8"/>
<feature type="domain" description="ABM" evidence="1">
    <location>
        <begin position="5"/>
        <end position="93"/>
    </location>
</feature>
<dbReference type="Proteomes" id="UP000198861">
    <property type="component" value="Unassembled WGS sequence"/>
</dbReference>
<dbReference type="SUPFAM" id="SSF54909">
    <property type="entry name" value="Dimeric alpha+beta barrel"/>
    <property type="match status" value="1"/>
</dbReference>
<dbReference type="PANTHER" id="PTHR33336">
    <property type="entry name" value="QUINOL MONOOXYGENASE YGIN-RELATED"/>
    <property type="match status" value="1"/>
</dbReference>
<keyword evidence="4" id="KW-1185">Reference proteome</keyword>
<dbReference type="Gene3D" id="3.30.70.100">
    <property type="match status" value="1"/>
</dbReference>
<protein>
    <submittedName>
        <fullName evidence="3">Quinol monooxygenase YgiN</fullName>
    </submittedName>
</protein>
<dbReference type="EMBL" id="FOSX01000113">
    <property type="protein sequence ID" value="SFL39903.1"/>
    <property type="molecule type" value="Genomic_DNA"/>
</dbReference>
<dbReference type="InterPro" id="IPR007138">
    <property type="entry name" value="ABM_dom"/>
</dbReference>
<evidence type="ECO:0000313" key="5">
    <source>
        <dbReference type="Proteomes" id="UP000199579"/>
    </source>
</evidence>
<dbReference type="Pfam" id="PF03992">
    <property type="entry name" value="ABM"/>
    <property type="match status" value="1"/>
</dbReference>
<dbReference type="PROSITE" id="PS51725">
    <property type="entry name" value="ABM"/>
    <property type="match status" value="1"/>
</dbReference>
<dbReference type="GO" id="GO:0004497">
    <property type="term" value="F:monooxygenase activity"/>
    <property type="evidence" value="ECO:0007669"/>
    <property type="project" value="UniProtKB-KW"/>
</dbReference>
<proteinExistence type="predicted"/>
<gene>
    <name evidence="2" type="ORF">SAMN04244571_04219</name>
    <name evidence="3" type="ORF">SAMN04244574_04196</name>
</gene>
<reference evidence="3 5" key="1">
    <citation type="submission" date="2016-10" db="EMBL/GenBank/DDBJ databases">
        <authorList>
            <person name="de Groot N.N."/>
        </authorList>
    </citation>
    <scope>NUCLEOTIDE SEQUENCE [LARGE SCALE GENOMIC DNA]</scope>
    <source>
        <strain evidence="3 5">DSM 381</strain>
    </source>
</reference>
<dbReference type="PANTHER" id="PTHR33336:SF3">
    <property type="entry name" value="ABM DOMAIN-CONTAINING PROTEIN"/>
    <property type="match status" value="1"/>
</dbReference>
<dbReference type="InterPro" id="IPR011008">
    <property type="entry name" value="Dimeric_a/b-barrel"/>
</dbReference>
<dbReference type="GO" id="GO:0005829">
    <property type="term" value="C:cytosol"/>
    <property type="evidence" value="ECO:0007669"/>
    <property type="project" value="TreeGrafter"/>
</dbReference>
<sequence length="98" mass="10693">MSNELRVVAIIQAAPGKEQAVAEAIAACVAPSRAEPGCREYVPHRDLQHPGRFVFVERWSDRAALAAHEQTAHFQTLAKALAPLIEGELQVLLLEELA</sequence>